<reference evidence="3 4" key="1">
    <citation type="journal article" date="2008" name="PLoS ONE">
        <title>Environmental adaptation: genomic analysis of the piezotolerant and psychrotolerant deep-sea iron reducing bacterium Shewanella piezotolerans WP3.</title>
        <authorList>
            <person name="Wang F."/>
            <person name="Wang J."/>
            <person name="Jian H."/>
            <person name="Zhang B."/>
            <person name="Li S."/>
            <person name="Wang F."/>
            <person name="Zeng X."/>
            <person name="Gao L."/>
            <person name="Bartlett D.H."/>
            <person name="Yu J."/>
            <person name="Hu S."/>
            <person name="Xiao X."/>
        </authorList>
    </citation>
    <scope>NUCLEOTIDE SEQUENCE [LARGE SCALE GENOMIC DNA]</scope>
    <source>
        <strain evidence="4">WP3 / JCM 13877</strain>
    </source>
</reference>
<dbReference type="Pfam" id="PF04151">
    <property type="entry name" value="PPC"/>
    <property type="match status" value="1"/>
</dbReference>
<dbReference type="Gene3D" id="3.40.30.160">
    <property type="entry name" value="Collagenase ColT, N-terminal domain"/>
    <property type="match status" value="1"/>
</dbReference>
<accession>B8CJX1</accession>
<feature type="domain" description="Peptidase C-terminal archaeal/bacterial" evidence="2">
    <location>
        <begin position="401"/>
        <end position="469"/>
    </location>
</feature>
<organism evidence="3 4">
    <name type="scientific">Shewanella piezotolerans (strain WP3 / JCM 13877)</name>
    <dbReference type="NCBI Taxonomy" id="225849"/>
    <lineage>
        <taxon>Bacteria</taxon>
        <taxon>Pseudomonadati</taxon>
        <taxon>Pseudomonadota</taxon>
        <taxon>Gammaproteobacteria</taxon>
        <taxon>Alteromonadales</taxon>
        <taxon>Shewanellaceae</taxon>
        <taxon>Shewanella</taxon>
    </lineage>
</organism>
<dbReference type="InterPro" id="IPR007280">
    <property type="entry name" value="Peptidase_C_arc/bac"/>
</dbReference>
<proteinExistence type="predicted"/>
<gene>
    <name evidence="3" type="ordered locus">swp_0865</name>
</gene>
<sequence length="613" mass="66614">MPDPVVPDPVIPETPAAGLISLNSAIKHITLTEPRAYFVDVTEAAPTLIVGLMAGEAGKNIGNPALYVRATNEASSGESGEFDCVSNYTSGEYEYCVIDNVEPGRYHILVDASASDAAVDATLYTSTTLFNSSKRCDEVDVQVRAQDLTAAQTDEVCRSLRDTKARFDTTLSAAISPAFGDIVEGDKNDITNVNIFSSRRNHKLWVEHLFNNDNGSGIYFESEATDWLHRSDVFTFNALEWNGGRYKIRSLDHEYTHALDARYNKEGEYDESKGFSWWSEGLAEYIGIHYNNPYQNMTTASETTKYSLQQVFNGAANAYSWGQLVVTFLLEQKPAIVTQILTQMRAGEWNELKSLLAQVATDSQADFEAWYQGQLRSDYVASVTSITVGEFTELTGRSGRLYVVDVAAGTDSITFSTSSGSADIDLYVNQGAAFHPSDANAATAQSVTKDSNEESVTITNPVVGKYYIAAGDSFAGSDIIDAYLSVCVGSNCSVALPDPMAVTYEIEPYMPYWPAKGTIGSCNLAQSYSSGAGNATGLTITNTTDNNVDVYWVSRDSGKKSGSAYASLAKDAVYTETFWKLGDRIMLTDPAGECLGVAILNDTNNEFSLVVEN</sequence>
<dbReference type="STRING" id="225849.swp_0865"/>
<dbReference type="EMBL" id="CP000472">
    <property type="protein sequence ID" value="ACJ27674.1"/>
    <property type="molecule type" value="Genomic_DNA"/>
</dbReference>
<dbReference type="GO" id="GO:0004222">
    <property type="term" value="F:metalloendopeptidase activity"/>
    <property type="evidence" value="ECO:0007669"/>
    <property type="project" value="InterPro"/>
</dbReference>
<dbReference type="KEGG" id="swp:swp_0865"/>
<dbReference type="InterPro" id="IPR002169">
    <property type="entry name" value="Peptidase_M9A/M9B"/>
</dbReference>
<dbReference type="GO" id="GO:0005576">
    <property type="term" value="C:extracellular region"/>
    <property type="evidence" value="ECO:0007669"/>
    <property type="project" value="InterPro"/>
</dbReference>
<evidence type="ECO:0000256" key="1">
    <source>
        <dbReference type="PIRSR" id="PIRSR602169-1"/>
    </source>
</evidence>
<dbReference type="OrthoDB" id="6276619at2"/>
<keyword evidence="4" id="KW-1185">Reference proteome</keyword>
<dbReference type="Gene3D" id="1.10.390.20">
    <property type="match status" value="1"/>
</dbReference>
<dbReference type="RefSeq" id="WP_020911053.1">
    <property type="nucleotide sequence ID" value="NC_011566.1"/>
</dbReference>
<name>B8CJX1_SHEPW</name>
<dbReference type="GO" id="GO:0006508">
    <property type="term" value="P:proteolysis"/>
    <property type="evidence" value="ECO:0007669"/>
    <property type="project" value="InterPro"/>
</dbReference>
<dbReference type="HOGENOM" id="CLU_445412_0_0_6"/>
<feature type="active site" evidence="1">
    <location>
        <position position="254"/>
    </location>
</feature>
<dbReference type="Gene3D" id="2.60.120.380">
    <property type="match status" value="2"/>
</dbReference>
<dbReference type="GO" id="GO:0008270">
    <property type="term" value="F:zinc ion binding"/>
    <property type="evidence" value="ECO:0007669"/>
    <property type="project" value="InterPro"/>
</dbReference>
<dbReference type="eggNOG" id="COG4934">
    <property type="taxonomic scope" value="Bacteria"/>
</dbReference>
<dbReference type="AlphaFoldDB" id="B8CJX1"/>
<protein>
    <submittedName>
        <fullName evidence="3">Collagenase</fullName>
    </submittedName>
</protein>
<dbReference type="Pfam" id="PF01752">
    <property type="entry name" value="Peptidase_M9"/>
    <property type="match status" value="1"/>
</dbReference>
<evidence type="ECO:0000313" key="4">
    <source>
        <dbReference type="Proteomes" id="UP000000753"/>
    </source>
</evidence>
<evidence type="ECO:0000313" key="3">
    <source>
        <dbReference type="EMBL" id="ACJ27674.1"/>
    </source>
</evidence>
<dbReference type="Proteomes" id="UP000000753">
    <property type="component" value="Chromosome"/>
</dbReference>
<evidence type="ECO:0000259" key="2">
    <source>
        <dbReference type="Pfam" id="PF04151"/>
    </source>
</evidence>